<evidence type="ECO:0000256" key="1">
    <source>
        <dbReference type="ARBA" id="ARBA00022553"/>
    </source>
</evidence>
<dbReference type="RefSeq" id="WP_217285655.1">
    <property type="nucleotide sequence ID" value="NZ_JAHQXF010000002.1"/>
</dbReference>
<dbReference type="Proteomes" id="UP000766550">
    <property type="component" value="Unassembled WGS sequence"/>
</dbReference>
<keyword evidence="5" id="KW-1185">Reference proteome</keyword>
<proteinExistence type="predicted"/>
<comment type="caution">
    <text evidence="4">The sequence shown here is derived from an EMBL/GenBank/DDBJ whole genome shotgun (WGS) entry which is preliminary data.</text>
</comment>
<accession>A0A8J7Y6L0</accession>
<dbReference type="OrthoDB" id="8127at2157"/>
<feature type="domain" description="Response regulatory" evidence="3">
    <location>
        <begin position="21"/>
        <end position="131"/>
    </location>
</feature>
<dbReference type="AlphaFoldDB" id="A0A8J7Y6L0"/>
<evidence type="ECO:0000313" key="4">
    <source>
        <dbReference type="EMBL" id="MBV0925520.1"/>
    </source>
</evidence>
<dbReference type="Pfam" id="PF00072">
    <property type="entry name" value="Response_reg"/>
    <property type="match status" value="1"/>
</dbReference>
<dbReference type="CDD" id="cd00156">
    <property type="entry name" value="REC"/>
    <property type="match status" value="1"/>
</dbReference>
<sequence length="135" mass="14707">MVHSDTNGERDRATEGETRCRVLLVDDEPTVAALVAEYLEHVDEGLDVTYTTAPTEALDRVDEFDCVVTDYRLPKLDGISLVERADGDAGFVLYTAARDYGVAASADEVGAAYMRKRTDTDQYAALAALIRAQAT</sequence>
<dbReference type="PANTHER" id="PTHR44591">
    <property type="entry name" value="STRESS RESPONSE REGULATOR PROTEIN 1"/>
    <property type="match status" value="1"/>
</dbReference>
<evidence type="ECO:0000259" key="3">
    <source>
        <dbReference type="PROSITE" id="PS50110"/>
    </source>
</evidence>
<keyword evidence="1 2" id="KW-0597">Phosphoprotein</keyword>
<protein>
    <submittedName>
        <fullName evidence="4">Response regulator</fullName>
    </submittedName>
</protein>
<dbReference type="SMART" id="SM00448">
    <property type="entry name" value="REC"/>
    <property type="match status" value="1"/>
</dbReference>
<evidence type="ECO:0000313" key="5">
    <source>
        <dbReference type="Proteomes" id="UP000766550"/>
    </source>
</evidence>
<dbReference type="GO" id="GO:0000160">
    <property type="term" value="P:phosphorelay signal transduction system"/>
    <property type="evidence" value="ECO:0007669"/>
    <property type="project" value="InterPro"/>
</dbReference>
<reference evidence="4 5" key="1">
    <citation type="submission" date="2021-06" db="EMBL/GenBank/DDBJ databases">
        <title>New haloarchaea isolates fom saline soil.</title>
        <authorList>
            <person name="Duran-Viseras A."/>
            <person name="Sanchez-Porro C.S."/>
            <person name="Ventosa A."/>
        </authorList>
    </citation>
    <scope>NUCLEOTIDE SEQUENCE [LARGE SCALE GENOMIC DNA]</scope>
    <source>
        <strain evidence="4 5">JCM 183640</strain>
    </source>
</reference>
<dbReference type="EMBL" id="JAHQXF010000002">
    <property type="protein sequence ID" value="MBV0925520.1"/>
    <property type="molecule type" value="Genomic_DNA"/>
</dbReference>
<dbReference type="PANTHER" id="PTHR44591:SF25">
    <property type="entry name" value="CHEMOTAXIS TWO-COMPONENT RESPONSE REGULATOR"/>
    <property type="match status" value="1"/>
</dbReference>
<feature type="modified residue" description="4-aspartylphosphate" evidence="2">
    <location>
        <position position="70"/>
    </location>
</feature>
<dbReference type="InterPro" id="IPR050595">
    <property type="entry name" value="Bact_response_regulator"/>
</dbReference>
<evidence type="ECO:0000256" key="2">
    <source>
        <dbReference type="PROSITE-ProRule" id="PRU00169"/>
    </source>
</evidence>
<name>A0A8J7Y6L0_9EURY</name>
<organism evidence="4 5">
    <name type="scientific">Haloarcula limicola</name>
    <dbReference type="NCBI Taxonomy" id="1429915"/>
    <lineage>
        <taxon>Archaea</taxon>
        <taxon>Methanobacteriati</taxon>
        <taxon>Methanobacteriota</taxon>
        <taxon>Stenosarchaea group</taxon>
        <taxon>Halobacteria</taxon>
        <taxon>Halobacteriales</taxon>
        <taxon>Haloarculaceae</taxon>
        <taxon>Haloarcula</taxon>
    </lineage>
</organism>
<gene>
    <name evidence="4" type="ORF">KTS45_15040</name>
</gene>
<dbReference type="PROSITE" id="PS50110">
    <property type="entry name" value="RESPONSE_REGULATORY"/>
    <property type="match status" value="1"/>
</dbReference>
<dbReference type="InterPro" id="IPR001789">
    <property type="entry name" value="Sig_transdc_resp-reg_receiver"/>
</dbReference>